<proteinExistence type="inferred from homology"/>
<dbReference type="InterPro" id="IPR038765">
    <property type="entry name" value="Papain-like_cys_pep_sf"/>
</dbReference>
<evidence type="ECO:0000256" key="9">
    <source>
        <dbReference type="ARBA" id="ARBA00023242"/>
    </source>
</evidence>
<feature type="compositionally biased region" description="Polar residues" evidence="10">
    <location>
        <begin position="20"/>
        <end position="35"/>
    </location>
</feature>
<dbReference type="Pfam" id="PF00443">
    <property type="entry name" value="UCH"/>
    <property type="match status" value="1"/>
</dbReference>
<dbReference type="PROSITE" id="PS00972">
    <property type="entry name" value="USP_1"/>
    <property type="match status" value="1"/>
</dbReference>
<evidence type="ECO:0000256" key="10">
    <source>
        <dbReference type="SAM" id="MobiDB-lite"/>
    </source>
</evidence>
<dbReference type="Pfam" id="PF12436">
    <property type="entry name" value="USP7_ICP0_bdg"/>
    <property type="match status" value="1"/>
</dbReference>
<evidence type="ECO:0000256" key="1">
    <source>
        <dbReference type="ARBA" id="ARBA00000707"/>
    </source>
</evidence>
<dbReference type="EC" id="3.4.19.12" evidence="4"/>
<dbReference type="PROSITE" id="PS50144">
    <property type="entry name" value="MATH"/>
    <property type="match status" value="1"/>
</dbReference>
<feature type="region of interest" description="Disordered" evidence="10">
    <location>
        <begin position="1"/>
        <end position="40"/>
    </location>
</feature>
<dbReference type="InterPro" id="IPR028889">
    <property type="entry name" value="USP"/>
</dbReference>
<evidence type="ECO:0000256" key="4">
    <source>
        <dbReference type="ARBA" id="ARBA00012759"/>
    </source>
</evidence>
<reference evidence="13" key="1">
    <citation type="submission" date="2022-07" db="EMBL/GenBank/DDBJ databases">
        <title>Phylogenomic reconstructions and comparative analyses of Kickxellomycotina fungi.</title>
        <authorList>
            <person name="Reynolds N.K."/>
            <person name="Stajich J.E."/>
            <person name="Barry K."/>
            <person name="Grigoriev I.V."/>
            <person name="Crous P."/>
            <person name="Smith M.E."/>
        </authorList>
    </citation>
    <scope>NUCLEOTIDE SEQUENCE</scope>
    <source>
        <strain evidence="13">RSA 567</strain>
    </source>
</reference>
<dbReference type="GO" id="GO:0005829">
    <property type="term" value="C:cytosol"/>
    <property type="evidence" value="ECO:0007669"/>
    <property type="project" value="TreeGrafter"/>
</dbReference>
<dbReference type="PANTHER" id="PTHR24006">
    <property type="entry name" value="UBIQUITIN CARBOXYL-TERMINAL HYDROLASE"/>
    <property type="match status" value="1"/>
</dbReference>
<sequence>MSRPASLPDSMASDDIDQVSEASQETLQTMDTEPPTQGIRDAEFLRKEIPDNEYEVLDSTVAHWPIHKYPQLGNRVTGPEFECGGQKWRILLFPFGNNAQDTISMYLECVHSKEEKDWVVCAQFVLAISNPNDPTVYYLNQAHHRFTSDEADWGFTRFLDLRSATEAGPGAKHPIMEGDNCVATAYIQVVKDPTGILWHNFQDYDSKKQTGHVGLHNQGATCYMNSLLQSLYCTNYFRKATYQIPTEKDDPTKSVALALQRVFYNLQFSSSTVETTELTRSFGWDSLDSFMQHDVQEFNRVLQDNLEEKMKGTAAEGAISKLFVGRMKSFIKCVNVDFESSRIENYYDIQLNVKGCKTLHDSFKDYCAEEMLEGDNKYMAEGHGLQDAKKGVIFESFPPVLHLQLKRFEYDMLRDTMVKINDRHEFPDRIDLEEFLSPEADRSQSWSYTLHGVLVHSGDLSGGHYFALLKPGKDSQWLKFDDDQVIPVTEREVFEENFGGEALGRHGRGGAAPTMRSVRPLNRYANAYMLVYIRESALDEVLAPVTADDIPRHLQDKIEEENRRSEAHKREQLEMHLTIETKLVTDTIVKPHQGFDLVDFQSSFEDESLNPLAFRVRRAMSAADYKRTVAEKLGKDPHDFRLWIMISRQNKTVRPDLLMPEDPALTIQEIKDTRSPRGMNLRLYVEMRDAHVPNQMFPSEAGHQFLMHLKYFDPLAGTMTGMGPIYVPETGLIGQILPTLWSRSQLDPDTPLMLFEEIKPGLIEKMDVNKTFVESEMQNGDIICFQRVLTEAETAQAGELDTVVKYFDSYANDLDVAFAPLEKAGAEMERVESIFLRLNKRLRYDEVAQRVAARLGCDPLKMRFSVFNVVLVKRHIIKRSENMSLSEMIRVWDLSVVDKVLLIQYEILPVPVDELESKQALIVHWLNGTVKTVVPVEVFVNEDETVGAVLTALSETLVKQGLPAVAPTAMRLYLVANKKIFSLLEPSTPAADLLKGPMVYGEAVGADERALEPDDMLMHVFHFHRDVFMAHSAPFYLLVKGGEPIADTLARLQQRLGVGEKEFGRIKVALVPHNSAEPPKYLEGDMEGSLSTLVGGEGGYSLGLDHPDPAPRTWRSGEKSIKIFN</sequence>
<evidence type="ECO:0000259" key="11">
    <source>
        <dbReference type="PROSITE" id="PS50144"/>
    </source>
</evidence>
<dbReference type="InterPro" id="IPR002083">
    <property type="entry name" value="MATH/TRAF_dom"/>
</dbReference>
<keyword evidence="8" id="KW-0788">Thiol protease</keyword>
<dbReference type="GO" id="GO:0140492">
    <property type="term" value="F:metal-dependent deubiquitinase activity"/>
    <property type="evidence" value="ECO:0007669"/>
    <property type="project" value="UniProtKB-ARBA"/>
</dbReference>
<keyword evidence="9" id="KW-0539">Nucleus</keyword>
<dbReference type="InterPro" id="IPR029346">
    <property type="entry name" value="USP_C"/>
</dbReference>
<dbReference type="Gene3D" id="2.60.210.10">
    <property type="entry name" value="Apoptosis, Tumor Necrosis Factor Receptor Associated Protein 2, Chain A"/>
    <property type="match status" value="1"/>
</dbReference>
<dbReference type="InterPro" id="IPR024729">
    <property type="entry name" value="USP7_ICP0-binding_dom"/>
</dbReference>
<dbReference type="SUPFAM" id="SSF49599">
    <property type="entry name" value="TRAF domain-like"/>
    <property type="match status" value="1"/>
</dbReference>
<dbReference type="GO" id="GO:0016579">
    <property type="term" value="P:protein deubiquitination"/>
    <property type="evidence" value="ECO:0007669"/>
    <property type="project" value="InterPro"/>
</dbReference>
<evidence type="ECO:0000259" key="12">
    <source>
        <dbReference type="PROSITE" id="PS50235"/>
    </source>
</evidence>
<keyword evidence="7 13" id="KW-0378">Hydrolase</keyword>
<dbReference type="SMART" id="SM00061">
    <property type="entry name" value="MATH"/>
    <property type="match status" value="1"/>
</dbReference>
<accession>A0A9W8E7N7</accession>
<dbReference type="SUPFAM" id="SSF54001">
    <property type="entry name" value="Cysteine proteinases"/>
    <property type="match status" value="1"/>
</dbReference>
<dbReference type="InterPro" id="IPR050164">
    <property type="entry name" value="Peptidase_C19"/>
</dbReference>
<keyword evidence="6" id="KW-0833">Ubl conjugation pathway</keyword>
<dbReference type="GO" id="GO:0006508">
    <property type="term" value="P:proteolysis"/>
    <property type="evidence" value="ECO:0007669"/>
    <property type="project" value="UniProtKB-KW"/>
</dbReference>
<feature type="domain" description="USP" evidence="12">
    <location>
        <begin position="213"/>
        <end position="535"/>
    </location>
</feature>
<dbReference type="Proteomes" id="UP001151582">
    <property type="component" value="Unassembled WGS sequence"/>
</dbReference>
<comment type="caution">
    <text evidence="13">The sequence shown here is derived from an EMBL/GenBank/DDBJ whole genome shotgun (WGS) entry which is preliminary data.</text>
</comment>
<dbReference type="FunFam" id="3.90.70.10:FF:000005">
    <property type="entry name" value="Ubiquitin carboxyl-terminal hydrolase 7"/>
    <property type="match status" value="1"/>
</dbReference>
<dbReference type="PROSITE" id="PS50235">
    <property type="entry name" value="USP_3"/>
    <property type="match status" value="1"/>
</dbReference>
<comment type="catalytic activity">
    <reaction evidence="1">
        <text>Thiol-dependent hydrolysis of ester, thioester, amide, peptide and isopeptide bonds formed by the C-terminal Gly of ubiquitin (a 76-residue protein attached to proteins as an intracellular targeting signal).</text>
        <dbReference type="EC" id="3.4.19.12"/>
    </reaction>
</comment>
<dbReference type="GO" id="GO:0004843">
    <property type="term" value="F:cysteine-type deubiquitinase activity"/>
    <property type="evidence" value="ECO:0007669"/>
    <property type="project" value="UniProtKB-EC"/>
</dbReference>
<comment type="subcellular location">
    <subcellularLocation>
        <location evidence="2">Nucleus</location>
    </subcellularLocation>
</comment>
<dbReference type="EMBL" id="JANBQB010000437">
    <property type="protein sequence ID" value="KAJ1976376.1"/>
    <property type="molecule type" value="Genomic_DNA"/>
</dbReference>
<feature type="domain" description="MATH" evidence="11">
    <location>
        <begin position="59"/>
        <end position="187"/>
    </location>
</feature>
<evidence type="ECO:0000256" key="6">
    <source>
        <dbReference type="ARBA" id="ARBA00022786"/>
    </source>
</evidence>
<dbReference type="CDD" id="cd02659">
    <property type="entry name" value="peptidase_C19C"/>
    <property type="match status" value="1"/>
</dbReference>
<name>A0A9W8E7N7_9FUNG</name>
<evidence type="ECO:0000313" key="13">
    <source>
        <dbReference type="EMBL" id="KAJ1976376.1"/>
    </source>
</evidence>
<dbReference type="OrthoDB" id="289038at2759"/>
<dbReference type="InterPro" id="IPR008974">
    <property type="entry name" value="TRAF-like"/>
</dbReference>
<dbReference type="Gene3D" id="3.90.70.10">
    <property type="entry name" value="Cysteine proteinases"/>
    <property type="match status" value="1"/>
</dbReference>
<keyword evidence="14" id="KW-1185">Reference proteome</keyword>
<dbReference type="Pfam" id="PF22486">
    <property type="entry name" value="MATH_2"/>
    <property type="match status" value="1"/>
</dbReference>
<evidence type="ECO:0000256" key="8">
    <source>
        <dbReference type="ARBA" id="ARBA00022807"/>
    </source>
</evidence>
<dbReference type="GO" id="GO:0005634">
    <property type="term" value="C:nucleus"/>
    <property type="evidence" value="ECO:0007669"/>
    <property type="project" value="UniProtKB-SubCell"/>
</dbReference>
<dbReference type="PROSITE" id="PS00973">
    <property type="entry name" value="USP_2"/>
    <property type="match status" value="1"/>
</dbReference>
<protein>
    <recommendedName>
        <fullName evidence="4">ubiquitinyl hydrolase 1</fullName>
        <ecNumber evidence="4">3.4.19.12</ecNumber>
    </recommendedName>
</protein>
<evidence type="ECO:0000256" key="2">
    <source>
        <dbReference type="ARBA" id="ARBA00004123"/>
    </source>
</evidence>
<dbReference type="PANTHER" id="PTHR24006:SF644">
    <property type="entry name" value="UBIQUITIN CARBOXYL-TERMINAL HYDROLASE 7"/>
    <property type="match status" value="1"/>
</dbReference>
<evidence type="ECO:0000313" key="14">
    <source>
        <dbReference type="Proteomes" id="UP001151582"/>
    </source>
</evidence>
<organism evidence="13 14">
    <name type="scientific">Dimargaris verticillata</name>
    <dbReference type="NCBI Taxonomy" id="2761393"/>
    <lineage>
        <taxon>Eukaryota</taxon>
        <taxon>Fungi</taxon>
        <taxon>Fungi incertae sedis</taxon>
        <taxon>Zoopagomycota</taxon>
        <taxon>Kickxellomycotina</taxon>
        <taxon>Dimargaritomycetes</taxon>
        <taxon>Dimargaritales</taxon>
        <taxon>Dimargaritaceae</taxon>
        <taxon>Dimargaris</taxon>
    </lineage>
</organism>
<dbReference type="Pfam" id="PF14533">
    <property type="entry name" value="USP7_C2"/>
    <property type="match status" value="1"/>
</dbReference>
<evidence type="ECO:0000256" key="5">
    <source>
        <dbReference type="ARBA" id="ARBA00022670"/>
    </source>
</evidence>
<dbReference type="AlphaFoldDB" id="A0A9W8E7N7"/>
<keyword evidence="5 13" id="KW-0645">Protease</keyword>
<dbReference type="InterPro" id="IPR001394">
    <property type="entry name" value="Peptidase_C19_UCH"/>
</dbReference>
<evidence type="ECO:0000256" key="7">
    <source>
        <dbReference type="ARBA" id="ARBA00022801"/>
    </source>
</evidence>
<gene>
    <name evidence="13" type="primary">UBP15</name>
    <name evidence="13" type="ORF">H4R34_003998</name>
</gene>
<comment type="similarity">
    <text evidence="3">Belongs to the peptidase C19 family.</text>
</comment>
<evidence type="ECO:0000256" key="3">
    <source>
        <dbReference type="ARBA" id="ARBA00009085"/>
    </source>
</evidence>
<dbReference type="GO" id="GO:0031647">
    <property type="term" value="P:regulation of protein stability"/>
    <property type="evidence" value="ECO:0007669"/>
    <property type="project" value="TreeGrafter"/>
</dbReference>
<dbReference type="Gene3D" id="3.10.20.90">
    <property type="entry name" value="Phosphatidylinositol 3-kinase Catalytic Subunit, Chain A, domain 1"/>
    <property type="match status" value="2"/>
</dbReference>
<dbReference type="InterPro" id="IPR018200">
    <property type="entry name" value="USP_CS"/>
</dbReference>